<dbReference type="OrthoDB" id="188186at2759"/>
<dbReference type="Pfam" id="PF08661">
    <property type="entry name" value="Rep_fac-A_3"/>
    <property type="match status" value="1"/>
</dbReference>
<comment type="subcellular location">
    <subcellularLocation>
        <location evidence="1">Nucleus</location>
    </subcellularLocation>
</comment>
<dbReference type="GO" id="GO:0003697">
    <property type="term" value="F:single-stranded DNA binding"/>
    <property type="evidence" value="ECO:0007669"/>
    <property type="project" value="TreeGrafter"/>
</dbReference>
<dbReference type="PANTHER" id="PTHR15114:SF1">
    <property type="entry name" value="REPLICATION PROTEIN A 14 KDA SUBUNIT"/>
    <property type="match status" value="1"/>
</dbReference>
<evidence type="ECO:0000256" key="3">
    <source>
        <dbReference type="ARBA" id="ARBA00023242"/>
    </source>
</evidence>
<dbReference type="GO" id="GO:0035861">
    <property type="term" value="C:site of double-strand break"/>
    <property type="evidence" value="ECO:0007669"/>
    <property type="project" value="TreeGrafter"/>
</dbReference>
<keyword evidence="3" id="KW-0539">Nucleus</keyword>
<dbReference type="InParanoid" id="A0A077ZYI2"/>
<dbReference type="GO" id="GO:0006260">
    <property type="term" value="P:DNA replication"/>
    <property type="evidence" value="ECO:0007669"/>
    <property type="project" value="InterPro"/>
</dbReference>
<evidence type="ECO:0000313" key="4">
    <source>
        <dbReference type="EMBL" id="CDW74672.1"/>
    </source>
</evidence>
<gene>
    <name evidence="4" type="primary">Contig15899.g16948</name>
    <name evidence="4" type="ORF">STYLEM_3654</name>
</gene>
<dbReference type="PANTHER" id="PTHR15114">
    <property type="entry name" value="REPLICATION PROTEIN A3"/>
    <property type="match status" value="1"/>
</dbReference>
<evidence type="ECO:0000256" key="2">
    <source>
        <dbReference type="ARBA" id="ARBA00009761"/>
    </source>
</evidence>
<evidence type="ECO:0000313" key="5">
    <source>
        <dbReference type="Proteomes" id="UP000039865"/>
    </source>
</evidence>
<reference evidence="4 5" key="1">
    <citation type="submission" date="2014-06" db="EMBL/GenBank/DDBJ databases">
        <authorList>
            <person name="Swart Estienne"/>
        </authorList>
    </citation>
    <scope>NUCLEOTIDE SEQUENCE [LARGE SCALE GENOMIC DNA]</scope>
    <source>
        <strain evidence="4 5">130c</strain>
    </source>
</reference>
<dbReference type="InterPro" id="IPR012340">
    <property type="entry name" value="NA-bd_OB-fold"/>
</dbReference>
<dbReference type="InterPro" id="IPR013970">
    <property type="entry name" value="Rfa2"/>
</dbReference>
<keyword evidence="5" id="KW-1185">Reference proteome</keyword>
<dbReference type="EMBL" id="CCKQ01003543">
    <property type="protein sequence ID" value="CDW74672.1"/>
    <property type="molecule type" value="Genomic_DNA"/>
</dbReference>
<dbReference type="AlphaFoldDB" id="A0A077ZYI2"/>
<dbReference type="GO" id="GO:0005662">
    <property type="term" value="C:DNA replication factor A complex"/>
    <property type="evidence" value="ECO:0007669"/>
    <property type="project" value="TreeGrafter"/>
</dbReference>
<dbReference type="GO" id="GO:0006289">
    <property type="term" value="P:nucleotide-excision repair"/>
    <property type="evidence" value="ECO:0007669"/>
    <property type="project" value="TreeGrafter"/>
</dbReference>
<dbReference type="Gene3D" id="2.40.50.140">
    <property type="entry name" value="Nucleic acid-binding proteins"/>
    <property type="match status" value="1"/>
</dbReference>
<dbReference type="Proteomes" id="UP000039865">
    <property type="component" value="Unassembled WGS sequence"/>
</dbReference>
<name>A0A077ZYI2_STYLE</name>
<protein>
    <submittedName>
        <fullName evidence="4">Uncharacterized protein</fullName>
    </submittedName>
</protein>
<evidence type="ECO:0000256" key="1">
    <source>
        <dbReference type="ARBA" id="ARBA00004123"/>
    </source>
</evidence>
<dbReference type="GO" id="GO:0006298">
    <property type="term" value="P:mismatch repair"/>
    <property type="evidence" value="ECO:0007669"/>
    <property type="project" value="TreeGrafter"/>
</dbReference>
<sequence length="116" mass="13630">MSEEVKAVHREPHPFIGIHQIHNFVGKPVAFVGKVDRFEDNNMIMKTAEDKEVKIIKFRGDQNKMHNVIEVRGIVNKDDTISYGEFTQYDNEFDLTTYESMLEYYHGMCRDLCIRS</sequence>
<comment type="similarity">
    <text evidence="2">Belongs to the replication factor A protein 3 family.</text>
</comment>
<organism evidence="4 5">
    <name type="scientific">Stylonychia lemnae</name>
    <name type="common">Ciliate</name>
    <dbReference type="NCBI Taxonomy" id="5949"/>
    <lineage>
        <taxon>Eukaryota</taxon>
        <taxon>Sar</taxon>
        <taxon>Alveolata</taxon>
        <taxon>Ciliophora</taxon>
        <taxon>Intramacronucleata</taxon>
        <taxon>Spirotrichea</taxon>
        <taxon>Stichotrichia</taxon>
        <taxon>Sporadotrichida</taxon>
        <taxon>Oxytrichidae</taxon>
        <taxon>Stylonychinae</taxon>
        <taxon>Stylonychia</taxon>
    </lineage>
</organism>
<accession>A0A077ZYI2</accession>
<dbReference type="SUPFAM" id="SSF50249">
    <property type="entry name" value="Nucleic acid-binding proteins"/>
    <property type="match status" value="1"/>
</dbReference>
<dbReference type="GO" id="GO:0006284">
    <property type="term" value="P:base-excision repair"/>
    <property type="evidence" value="ECO:0007669"/>
    <property type="project" value="TreeGrafter"/>
</dbReference>
<dbReference type="GO" id="GO:0003684">
    <property type="term" value="F:damaged DNA binding"/>
    <property type="evidence" value="ECO:0007669"/>
    <property type="project" value="TreeGrafter"/>
</dbReference>
<proteinExistence type="inferred from homology"/>
<dbReference type="GO" id="GO:0000724">
    <property type="term" value="P:double-strand break repair via homologous recombination"/>
    <property type="evidence" value="ECO:0007669"/>
    <property type="project" value="TreeGrafter"/>
</dbReference>